<dbReference type="AlphaFoldDB" id="Q9P154"/>
<reference evidence="1" key="1">
    <citation type="submission" date="1999-01" db="EMBL/GenBank/DDBJ databases">
        <title>Functional prediction of the coding sequences of 79 new genes deduced by analysis of cDNA clones from human fetal liver.</title>
        <authorList>
            <person name="Zhang C."/>
            <person name="Yu Y."/>
            <person name="Zhang S."/>
            <person name="Wei H."/>
            <person name="Zhang Y."/>
            <person name="Zhou G."/>
            <person name="Bi J."/>
            <person name="Liu M."/>
            <person name="He F."/>
        </authorList>
    </citation>
    <scope>NUCLEOTIDE SEQUENCE</scope>
    <source>
        <tissue evidence="1">Liver</tissue>
    </source>
</reference>
<evidence type="ECO:0000313" key="1">
    <source>
        <dbReference type="EMBL" id="AAF69647.1"/>
    </source>
</evidence>
<proteinExistence type="evidence at transcript level"/>
<accession>Q9P154</accession>
<sequence>MQILRFSVYRSQPREHLFFTFLLKIHWGGIKFTPKKFAWAKSLQVPSENKILMIFFFFWLLGRDFQHSFTISRYVPSAHTLNFLIWFVSSSRKNGALPLLLYFKELLCLNHSSPAKKRQDERLEHVLP</sequence>
<name>Q9P154_HUMAN</name>
<organism evidence="1">
    <name type="scientific">Homo sapiens</name>
    <name type="common">Human</name>
    <dbReference type="NCBI Taxonomy" id="9606"/>
    <lineage>
        <taxon>Eukaryota</taxon>
        <taxon>Metazoa</taxon>
        <taxon>Chordata</taxon>
        <taxon>Craniata</taxon>
        <taxon>Vertebrata</taxon>
        <taxon>Euteleostomi</taxon>
        <taxon>Mammalia</taxon>
        <taxon>Eutheria</taxon>
        <taxon>Euarchontoglires</taxon>
        <taxon>Primates</taxon>
        <taxon>Haplorrhini</taxon>
        <taxon>Catarrhini</taxon>
        <taxon>Hominidae</taxon>
        <taxon>Homo</taxon>
    </lineage>
</organism>
<dbReference type="EMBL" id="AF119893">
    <property type="protein sequence ID" value="AAF69647.1"/>
    <property type="molecule type" value="mRNA"/>
</dbReference>
<protein>
    <submittedName>
        <fullName evidence="1">PRO2714</fullName>
    </submittedName>
</protein>